<keyword evidence="2" id="KW-1185">Reference proteome</keyword>
<dbReference type="RefSeq" id="WP_114004608.1">
    <property type="nucleotide sequence ID" value="NZ_QGDC01000003.1"/>
</dbReference>
<protein>
    <recommendedName>
        <fullName evidence="3">DUF4279 domain-containing protein</fullName>
    </recommendedName>
</protein>
<evidence type="ECO:0000313" key="1">
    <source>
        <dbReference type="EMBL" id="RCH55693.1"/>
    </source>
</evidence>
<accession>A0A367GSK4</accession>
<dbReference type="EMBL" id="QGDC01000003">
    <property type="protein sequence ID" value="RCH55693.1"/>
    <property type="molecule type" value="Genomic_DNA"/>
</dbReference>
<evidence type="ECO:0008006" key="3">
    <source>
        <dbReference type="Google" id="ProtNLM"/>
    </source>
</evidence>
<dbReference type="InterPro" id="IPR025459">
    <property type="entry name" value="DUF4279"/>
</dbReference>
<reference evidence="1 2" key="1">
    <citation type="submission" date="2018-05" db="EMBL/GenBank/DDBJ databases">
        <title>Mucilaginibacter hurinus sp. nov., isolated from briquette warehouse soil.</title>
        <authorList>
            <person name="Choi L."/>
        </authorList>
    </citation>
    <scope>NUCLEOTIDE SEQUENCE [LARGE SCALE GENOMIC DNA]</scope>
    <source>
        <strain evidence="1 2">ZR32</strain>
    </source>
</reference>
<gene>
    <name evidence="1" type="ORF">DJ568_07345</name>
</gene>
<dbReference type="Pfam" id="PF14106">
    <property type="entry name" value="DUF4279"/>
    <property type="match status" value="1"/>
</dbReference>
<dbReference type="OrthoDB" id="1439134at2"/>
<name>A0A367GSK4_9SPHI</name>
<evidence type="ECO:0000313" key="2">
    <source>
        <dbReference type="Proteomes" id="UP000253209"/>
    </source>
</evidence>
<dbReference type="Proteomes" id="UP000253209">
    <property type="component" value="Unassembled WGS sequence"/>
</dbReference>
<dbReference type="AlphaFoldDB" id="A0A367GSK4"/>
<organism evidence="1 2">
    <name type="scientific">Mucilaginibacter hurinus</name>
    <dbReference type="NCBI Taxonomy" id="2201324"/>
    <lineage>
        <taxon>Bacteria</taxon>
        <taxon>Pseudomonadati</taxon>
        <taxon>Bacteroidota</taxon>
        <taxon>Sphingobacteriia</taxon>
        <taxon>Sphingobacteriales</taxon>
        <taxon>Sphingobacteriaceae</taxon>
        <taxon>Mucilaginibacter</taxon>
    </lineage>
</organism>
<comment type="caution">
    <text evidence="1">The sequence shown here is derived from an EMBL/GenBank/DDBJ whole genome shotgun (WGS) entry which is preliminary data.</text>
</comment>
<sequence length="155" mass="17932">MKKNEINLGFGIYGFEDIDHSYITNLLGLQPDYVRTKGEKKNPRNSDSPLIEVNKWMITSGIDPHLDFDQHLNALLDILEPRIDVLRPICERYDCEISCGMFVYFDNGESTPWVHLDDRYNKMTAQLKIEFDLDLYVMPISNPPRRTGTAPGHFP</sequence>
<proteinExistence type="predicted"/>